<dbReference type="STRING" id="760142.Hipma_0698"/>
<gene>
    <name evidence="7" type="ordered locus">Hipma_0698</name>
</gene>
<feature type="domain" description="Peptidase M24" evidence="5">
    <location>
        <begin position="130"/>
        <end position="333"/>
    </location>
</feature>
<evidence type="ECO:0000256" key="2">
    <source>
        <dbReference type="ARBA" id="ARBA00022723"/>
    </source>
</evidence>
<dbReference type="Gene3D" id="3.40.350.10">
    <property type="entry name" value="Creatinase/prolidase N-terminal domain"/>
    <property type="match status" value="1"/>
</dbReference>
<keyword evidence="2" id="KW-0479">Metal-binding</keyword>
<evidence type="ECO:0000256" key="3">
    <source>
        <dbReference type="ARBA" id="ARBA00022801"/>
    </source>
</evidence>
<keyword evidence="8" id="KW-1185">Reference proteome</keyword>
<dbReference type="Pfam" id="PF00557">
    <property type="entry name" value="Peptidase_M24"/>
    <property type="match status" value="1"/>
</dbReference>
<keyword evidence="1" id="KW-0645">Protease</keyword>
<keyword evidence="3" id="KW-0378">Hydrolase</keyword>
<dbReference type="HOGENOM" id="CLU_017266_4_2_7"/>
<feature type="domain" description="Creatinase N-terminal" evidence="6">
    <location>
        <begin position="5"/>
        <end position="122"/>
    </location>
</feature>
<dbReference type="PANTHER" id="PTHR46112">
    <property type="entry name" value="AMINOPEPTIDASE"/>
    <property type="match status" value="1"/>
</dbReference>
<sequence length="348" mass="39457">MRENRLNKLKEKMEEASIDAVVLFSDSDIKYFCDINVEGVFVLIKDEVKLFVSSLYFQKAQEKLKEDAVLSNSLDNIIEYLQSNKIKNIGLDFAKTTVKQLKAFEGFNIIDFSNQTLTIRAIKEKEEINNIKRAALIARNALLKVYPTIKTGITEKELADELAYQLRKNGAEKEAFDTIVASGPNAAYPHHKPTDRKIKEGEFVVIDFGASIDGYNSDTTYTFLIGEKTDELKELFNAVFYAQLFATEMIAPGRTTAKQIDARAREELAKRNLDKYFIHSTGHGVGLDVHEFPFLNPTNDMVIQPNMIFTIEPGIYIPNKLGIRLEHMVLVHENDTEVLAFAPFVEAM</sequence>
<dbReference type="RefSeq" id="WP_013681709.1">
    <property type="nucleotide sequence ID" value="NC_015318.1"/>
</dbReference>
<dbReference type="SUPFAM" id="SSF55920">
    <property type="entry name" value="Creatinase/aminopeptidase"/>
    <property type="match status" value="1"/>
</dbReference>
<evidence type="ECO:0000256" key="1">
    <source>
        <dbReference type="ARBA" id="ARBA00022670"/>
    </source>
</evidence>
<proteinExistence type="predicted"/>
<dbReference type="InterPro" id="IPR036005">
    <property type="entry name" value="Creatinase/aminopeptidase-like"/>
</dbReference>
<dbReference type="PROSITE" id="PS00491">
    <property type="entry name" value="PROLINE_PEPTIDASE"/>
    <property type="match status" value="1"/>
</dbReference>
<reference evidence="8" key="2">
    <citation type="submission" date="2011-03" db="EMBL/GenBank/DDBJ databases">
        <title>The complete genome of Hippea maritima DSM 10411.</title>
        <authorList>
            <consortium name="US DOE Joint Genome Institute (JGI-PGF)"/>
            <person name="Lucas S."/>
            <person name="Copeland A."/>
            <person name="Lapidus A."/>
            <person name="Bruce D."/>
            <person name="Goodwin L."/>
            <person name="Pitluck S."/>
            <person name="Peters L."/>
            <person name="Kyrpides N."/>
            <person name="Mavromatis K."/>
            <person name="Pagani I."/>
            <person name="Ivanova N."/>
            <person name="Mikhailova N."/>
            <person name="Lu M."/>
            <person name="Detter J.C."/>
            <person name="Tapia R."/>
            <person name="Han C."/>
            <person name="Land M."/>
            <person name="Hauser L."/>
            <person name="Markowitz V."/>
            <person name="Cheng J.-F."/>
            <person name="Hugenholtz P."/>
            <person name="Woyke T."/>
            <person name="Wu D."/>
            <person name="Spring S."/>
            <person name="Schroeder M."/>
            <person name="Brambilla E."/>
            <person name="Klenk H.-P."/>
            <person name="Eisen J.A."/>
        </authorList>
    </citation>
    <scope>NUCLEOTIDE SEQUENCE [LARGE SCALE GENOMIC DNA]</scope>
    <source>
        <strain evidence="8">ATCC 700847 / DSM 10411 / MH2</strain>
    </source>
</reference>
<dbReference type="InterPro" id="IPR029149">
    <property type="entry name" value="Creatin/AminoP/Spt16_N"/>
</dbReference>
<dbReference type="Pfam" id="PF01321">
    <property type="entry name" value="Creatinase_N"/>
    <property type="match status" value="1"/>
</dbReference>
<dbReference type="Gene3D" id="3.90.230.10">
    <property type="entry name" value="Creatinase/methionine aminopeptidase superfamily"/>
    <property type="match status" value="1"/>
</dbReference>
<dbReference type="OrthoDB" id="9806388at2"/>
<dbReference type="PANTHER" id="PTHR46112:SF2">
    <property type="entry name" value="XAA-PRO AMINOPEPTIDASE P-RELATED"/>
    <property type="match status" value="1"/>
</dbReference>
<dbReference type="InterPro" id="IPR001714">
    <property type="entry name" value="Pept_M24_MAP"/>
</dbReference>
<evidence type="ECO:0000313" key="7">
    <source>
        <dbReference type="EMBL" id="AEA33668.1"/>
    </source>
</evidence>
<evidence type="ECO:0000313" key="8">
    <source>
        <dbReference type="Proteomes" id="UP000008139"/>
    </source>
</evidence>
<reference evidence="7 8" key="1">
    <citation type="journal article" date="2011" name="Stand. Genomic Sci.">
        <title>Complete genome sequence of the thermophilic sulfur-reducer Hippea maritima type strain (MH(2)).</title>
        <authorList>
            <person name="Huntemann M."/>
            <person name="Lu M."/>
            <person name="Nolan M."/>
            <person name="Lapidus A."/>
            <person name="Lucas S."/>
            <person name="Hammon N."/>
            <person name="Deshpande S."/>
            <person name="Cheng J.F."/>
            <person name="Tapia R."/>
            <person name="Han C."/>
            <person name="Goodwin L."/>
            <person name="Pitluck S."/>
            <person name="Liolios K."/>
            <person name="Pagani I."/>
            <person name="Ivanova N."/>
            <person name="Ovchinikova G."/>
            <person name="Pati A."/>
            <person name="Chen A."/>
            <person name="Palaniappan K."/>
            <person name="Land M."/>
            <person name="Hauser L."/>
            <person name="Jeffries C.D."/>
            <person name="Detter J.C."/>
            <person name="Brambilla E.M."/>
            <person name="Rohde M."/>
            <person name="Spring S."/>
            <person name="Goker M."/>
            <person name="Woyke T."/>
            <person name="Bristow J."/>
            <person name="Eisen J.A."/>
            <person name="Markowitz V."/>
            <person name="Hugenholtz P."/>
            <person name="Kyrpides N.C."/>
            <person name="Klenk H.P."/>
            <person name="Mavromatis K."/>
        </authorList>
    </citation>
    <scope>NUCLEOTIDE SEQUENCE [LARGE SCALE GENOMIC DNA]</scope>
    <source>
        <strain evidence="8">ATCC 700847 / DSM 10411 / MH2</strain>
    </source>
</reference>
<dbReference type="KEGG" id="hmr:Hipma_0698"/>
<dbReference type="FunCoup" id="F2LV84">
    <property type="interactions" value="54"/>
</dbReference>
<dbReference type="InterPro" id="IPR001131">
    <property type="entry name" value="Peptidase_M24B_aminopep-P_CS"/>
</dbReference>
<accession>F2LV84</accession>
<dbReference type="GO" id="GO:0046872">
    <property type="term" value="F:metal ion binding"/>
    <property type="evidence" value="ECO:0007669"/>
    <property type="project" value="UniProtKB-KW"/>
</dbReference>
<dbReference type="InterPro" id="IPR000994">
    <property type="entry name" value="Pept_M24"/>
</dbReference>
<dbReference type="InParanoid" id="F2LV84"/>
<name>F2LV84_HIPMA</name>
<evidence type="ECO:0000259" key="6">
    <source>
        <dbReference type="Pfam" id="PF01321"/>
    </source>
</evidence>
<dbReference type="InterPro" id="IPR050659">
    <property type="entry name" value="Peptidase_M24B"/>
</dbReference>
<dbReference type="GO" id="GO:0006508">
    <property type="term" value="P:proteolysis"/>
    <property type="evidence" value="ECO:0007669"/>
    <property type="project" value="UniProtKB-KW"/>
</dbReference>
<dbReference type="InterPro" id="IPR000587">
    <property type="entry name" value="Creatinase_N"/>
</dbReference>
<dbReference type="AlphaFoldDB" id="F2LV84"/>
<dbReference type="EMBL" id="CP002606">
    <property type="protein sequence ID" value="AEA33668.1"/>
    <property type="molecule type" value="Genomic_DNA"/>
</dbReference>
<dbReference type="eggNOG" id="COG0006">
    <property type="taxonomic scope" value="Bacteria"/>
</dbReference>
<dbReference type="Proteomes" id="UP000008139">
    <property type="component" value="Chromosome"/>
</dbReference>
<evidence type="ECO:0000259" key="5">
    <source>
        <dbReference type="Pfam" id="PF00557"/>
    </source>
</evidence>
<dbReference type="CDD" id="cd01092">
    <property type="entry name" value="APP-like"/>
    <property type="match status" value="1"/>
</dbReference>
<evidence type="ECO:0000256" key="4">
    <source>
        <dbReference type="ARBA" id="ARBA00023049"/>
    </source>
</evidence>
<dbReference type="PRINTS" id="PR00599">
    <property type="entry name" value="MAPEPTIDASE"/>
</dbReference>
<dbReference type="GO" id="GO:0004177">
    <property type="term" value="F:aminopeptidase activity"/>
    <property type="evidence" value="ECO:0007669"/>
    <property type="project" value="UniProtKB-ARBA"/>
</dbReference>
<protein>
    <submittedName>
        <fullName evidence="7">Peptidase M24</fullName>
    </submittedName>
</protein>
<keyword evidence="4" id="KW-0482">Metalloprotease</keyword>
<organism evidence="7 8">
    <name type="scientific">Hippea maritima (strain ATCC 700847 / DSM 10411 / MH2)</name>
    <dbReference type="NCBI Taxonomy" id="760142"/>
    <lineage>
        <taxon>Bacteria</taxon>
        <taxon>Pseudomonadati</taxon>
        <taxon>Campylobacterota</taxon>
        <taxon>Desulfurellia</taxon>
        <taxon>Desulfurellales</taxon>
        <taxon>Hippeaceae</taxon>
        <taxon>Hippea</taxon>
    </lineage>
</organism>
<dbReference type="GO" id="GO:0008235">
    <property type="term" value="F:metalloexopeptidase activity"/>
    <property type="evidence" value="ECO:0007669"/>
    <property type="project" value="UniProtKB-ARBA"/>
</dbReference>
<dbReference type="SUPFAM" id="SSF53092">
    <property type="entry name" value="Creatinase/prolidase N-terminal domain"/>
    <property type="match status" value="1"/>
</dbReference>